<proteinExistence type="predicted"/>
<organism evidence="2">
    <name type="scientific">Graphocephala atropunctata</name>
    <dbReference type="NCBI Taxonomy" id="36148"/>
    <lineage>
        <taxon>Eukaryota</taxon>
        <taxon>Metazoa</taxon>
        <taxon>Ecdysozoa</taxon>
        <taxon>Arthropoda</taxon>
        <taxon>Hexapoda</taxon>
        <taxon>Insecta</taxon>
        <taxon>Pterygota</taxon>
        <taxon>Neoptera</taxon>
        <taxon>Paraneoptera</taxon>
        <taxon>Hemiptera</taxon>
        <taxon>Auchenorrhyncha</taxon>
        <taxon>Membracoidea</taxon>
        <taxon>Cicadellidae</taxon>
        <taxon>Cicadellinae</taxon>
        <taxon>Cicadellini</taxon>
        <taxon>Graphocephala</taxon>
    </lineage>
</organism>
<feature type="region of interest" description="Disordered" evidence="1">
    <location>
        <begin position="1"/>
        <end position="57"/>
    </location>
</feature>
<dbReference type="AlphaFoldDB" id="A0A1B6MTJ3"/>
<evidence type="ECO:0000313" key="2">
    <source>
        <dbReference type="EMBL" id="JAT39262.1"/>
    </source>
</evidence>
<reference evidence="2" key="1">
    <citation type="submission" date="2015-11" db="EMBL/GenBank/DDBJ databases">
        <title>De novo transcriptome assembly of four potential Pierce s Disease insect vectors from Arizona vineyards.</title>
        <authorList>
            <person name="Tassone E.E."/>
        </authorList>
    </citation>
    <scope>NUCLEOTIDE SEQUENCE</scope>
</reference>
<accession>A0A1B6MTJ3</accession>
<protein>
    <submittedName>
        <fullName evidence="2">Uncharacterized protein</fullName>
    </submittedName>
</protein>
<sequence>TEMEHRSAIRQTSPAPQVVEKKPSRLSRFLSRSQSRDKRSNRSVSKSRRMPRLRRSTANVINTRNSEATVGEPMAMTAPEGEDAAELKPNGEDLCESYIQYIHQARKCAHFFLGTTIHEQIMNVLRVLYTPL</sequence>
<name>A0A1B6MTJ3_9HEMI</name>
<dbReference type="EMBL" id="GEBQ01000715">
    <property type="protein sequence ID" value="JAT39262.1"/>
    <property type="molecule type" value="Transcribed_RNA"/>
</dbReference>
<feature type="compositionally biased region" description="Basic residues" evidence="1">
    <location>
        <begin position="41"/>
        <end position="55"/>
    </location>
</feature>
<evidence type="ECO:0000256" key="1">
    <source>
        <dbReference type="SAM" id="MobiDB-lite"/>
    </source>
</evidence>
<feature type="non-terminal residue" evidence="2">
    <location>
        <position position="1"/>
    </location>
</feature>
<gene>
    <name evidence="2" type="ORF">g.17514</name>
</gene>